<protein>
    <recommendedName>
        <fullName evidence="4">DUF748 domain-containing protein</fullName>
    </recommendedName>
</protein>
<dbReference type="Pfam" id="PF05359">
    <property type="entry name" value="DUF748"/>
    <property type="match status" value="2"/>
</dbReference>
<dbReference type="PANTHER" id="PTHR30441:SF8">
    <property type="entry name" value="DUF748 DOMAIN-CONTAINING PROTEIN"/>
    <property type="match status" value="1"/>
</dbReference>
<organism evidence="2 3">
    <name type="scientific">Parazoarcus communis SWub3 = DSM 12120</name>
    <dbReference type="NCBI Taxonomy" id="1121029"/>
    <lineage>
        <taxon>Bacteria</taxon>
        <taxon>Pseudomonadati</taxon>
        <taxon>Pseudomonadota</taxon>
        <taxon>Betaproteobacteria</taxon>
        <taxon>Rhodocyclales</taxon>
        <taxon>Zoogloeaceae</taxon>
        <taxon>Parazoarcus</taxon>
    </lineage>
</organism>
<dbReference type="GO" id="GO:0090313">
    <property type="term" value="P:regulation of protein targeting to membrane"/>
    <property type="evidence" value="ECO:0007669"/>
    <property type="project" value="TreeGrafter"/>
</dbReference>
<dbReference type="InterPro" id="IPR008023">
    <property type="entry name" value="DUF748"/>
</dbReference>
<keyword evidence="1" id="KW-0472">Membrane</keyword>
<keyword evidence="3" id="KW-1185">Reference proteome</keyword>
<sequence>MSDSSPGTGDQAPLTRFARPAKWAGGILLTIAVLGFGVVPPVARHYAQQIASDLLGRSVTVDTVSFNPFTLAAELRGVRVMEADDSAPALSFARLKVNLELESVVRGGPVLHELALDGLVLNLVRLPQGQHNWSDVVERIAALPGNDSEGDALFSIGNIRVSGGRVDIDDRVEGLKHEVTGLEIGVPFVSNLPVKVDVFVEPALSAAVNGQAFGLSGRTKPFGEERETVLEFAVKDFDLAPWMAYLPFEPAFQLTSGRLGAELELSFSQPADAAPRVGLRGQAQIEQLVMLDKAGQAAVALGEFGVELVDVQPLAGKYHFTRLRLMQPEIDVVRLADGGLNLLQMLPQTKQDAAVAKAKGKPPVKAQAKASPQPATPAPARAPIDFLLASARIRDGVIRLEDRAVPGPFRASINEINLDLRDLTNTGDMPAEIRLDYVTDGGERLSHQDALRLEPFELAGNLSLEQVQPGRYAPYLASMLPGGEIRGGVLNGQLRYRLTLAEAGPDVEIDLESLNLTDFTLGLKGARSNAIQVPKLVIADARLVLSERSVKVGEVGISGASVSAVRLRNGQLDLVSLMGPQSARSTPAKAAQTGQEADWSVVVDTLAIDGTSVRLEDRTAGKPVVLAVDGIALKVDNFSTTKGEALKLELDSRINRRGKLGAAGTVVLDPLKVSMQLDASDIDLLPLQPYVLEQTKIAISRGSLSSKGALELQLARDGSPVGAFKGDLGVANFASVDRLNATDFVRWRALSISGIDLQLPFALGVRDVALTDFYTRLILSEDGALNLREIRPADPAQAEAERAAEALTDGAQLSESPPVRIGRIVLKGGNVAFSDRFVRPNYDANLTGLAGELSGLSSDPGSIAKLKLDGKVDNAAAVRIEGELNPFRQDQYLNIDASVKDFELTGLSSYSGKYVGYGIQKGKLSADLNYRIEERKLEAKNRIFLDQLTFGDAVDSPDALKLPVQLAVSLLKNGRGEIDINLPVSGTMDDPEFSVFGLVVRALFNLVGKAITSPFSLLASGVGGGEELSQLEFDPGLAHLGEAQVDKLSMLAQALVDRPALRLDVTGIADPALDTEGVRRNKLLDQLRTAKLKATLKRGEEAPSLEAVEVSEAEYPVLLASVYDDADIKKPRNLIGLAKRLPAAEMEALLLADIKVSEADLKALALRRAQLVRDWLVQEGQVAADRVFLVSPNSEQLADGGHRVHFSLR</sequence>
<dbReference type="GO" id="GO:0005886">
    <property type="term" value="C:plasma membrane"/>
    <property type="evidence" value="ECO:0007669"/>
    <property type="project" value="TreeGrafter"/>
</dbReference>
<gene>
    <name evidence="2" type="ORF">DNK49_11425</name>
</gene>
<comment type="caution">
    <text evidence="2">The sequence shown here is derived from an EMBL/GenBank/DDBJ whole genome shotgun (WGS) entry which is preliminary data.</text>
</comment>
<dbReference type="OrthoDB" id="9757969at2"/>
<dbReference type="InterPro" id="IPR052894">
    <property type="entry name" value="AsmA-related"/>
</dbReference>
<dbReference type="Proteomes" id="UP000248259">
    <property type="component" value="Unassembled WGS sequence"/>
</dbReference>
<keyword evidence="1" id="KW-1133">Transmembrane helix</keyword>
<keyword evidence="1" id="KW-0812">Transmembrane</keyword>
<dbReference type="PANTHER" id="PTHR30441">
    <property type="entry name" value="DUF748 DOMAIN-CONTAINING PROTEIN"/>
    <property type="match status" value="1"/>
</dbReference>
<evidence type="ECO:0008006" key="4">
    <source>
        <dbReference type="Google" id="ProtNLM"/>
    </source>
</evidence>
<name>A0A323UXB5_9RHOO</name>
<accession>A0A323UXB5</accession>
<feature type="transmembrane region" description="Helical" evidence="1">
    <location>
        <begin position="23"/>
        <end position="43"/>
    </location>
</feature>
<dbReference type="EMBL" id="QKOE01000007">
    <property type="protein sequence ID" value="PZA16280.1"/>
    <property type="molecule type" value="Genomic_DNA"/>
</dbReference>
<reference evidence="2 3" key="1">
    <citation type="submission" date="2018-06" db="EMBL/GenBank/DDBJ databases">
        <title>Azoarcus communis strain SWub3 genome.</title>
        <authorList>
            <person name="Zorraquino Salvo V."/>
            <person name="Toubiana D."/>
            <person name="Blumwald E."/>
        </authorList>
    </citation>
    <scope>NUCLEOTIDE SEQUENCE [LARGE SCALE GENOMIC DNA]</scope>
    <source>
        <strain evidence="2 3">SWub3</strain>
    </source>
</reference>
<proteinExistence type="predicted"/>
<evidence type="ECO:0000313" key="3">
    <source>
        <dbReference type="Proteomes" id="UP000248259"/>
    </source>
</evidence>
<evidence type="ECO:0000313" key="2">
    <source>
        <dbReference type="EMBL" id="PZA16280.1"/>
    </source>
</evidence>
<dbReference type="RefSeq" id="WP_110524639.1">
    <property type="nucleotide sequence ID" value="NZ_QKOE01000007.1"/>
</dbReference>
<evidence type="ECO:0000256" key="1">
    <source>
        <dbReference type="SAM" id="Phobius"/>
    </source>
</evidence>
<dbReference type="AlphaFoldDB" id="A0A323UXB5"/>